<evidence type="ECO:0000256" key="6">
    <source>
        <dbReference type="RuleBase" id="RU004003"/>
    </source>
</evidence>
<accession>A0A855XCJ2</accession>
<dbReference type="Proteomes" id="UP000250918">
    <property type="component" value="Unassembled WGS sequence"/>
</dbReference>
<keyword evidence="2" id="KW-0813">Transport</keyword>
<dbReference type="GO" id="GO:0019867">
    <property type="term" value="C:outer membrane"/>
    <property type="evidence" value="ECO:0007669"/>
    <property type="project" value="InterPro"/>
</dbReference>
<dbReference type="Pfam" id="PF07660">
    <property type="entry name" value="STN"/>
    <property type="match status" value="1"/>
</dbReference>
<comment type="subcellular location">
    <subcellularLocation>
        <location evidence="1">Membrane</location>
    </subcellularLocation>
</comment>
<evidence type="ECO:0000313" key="9">
    <source>
        <dbReference type="Proteomes" id="UP000250918"/>
    </source>
</evidence>
<dbReference type="GO" id="GO:0009306">
    <property type="term" value="P:protein secretion"/>
    <property type="evidence" value="ECO:0007669"/>
    <property type="project" value="InterPro"/>
</dbReference>
<keyword evidence="3" id="KW-0732">Signal</keyword>
<comment type="similarity">
    <text evidence="6">Belongs to the bacterial secretin family.</text>
</comment>
<keyword evidence="4" id="KW-0472">Membrane</keyword>
<dbReference type="PANTHER" id="PTHR30332">
    <property type="entry name" value="PROBABLE GENERAL SECRETION PATHWAY PROTEIN D"/>
    <property type="match status" value="1"/>
</dbReference>
<dbReference type="AlphaFoldDB" id="A0A855XCJ2"/>
<evidence type="ECO:0000256" key="5">
    <source>
        <dbReference type="ARBA" id="ARBA00023237"/>
    </source>
</evidence>
<name>A0A855XCJ2_9BACT</name>
<dbReference type="Gene3D" id="3.30.1370.130">
    <property type="match status" value="1"/>
</dbReference>
<dbReference type="InterPro" id="IPR011662">
    <property type="entry name" value="Secretin/TonB_short_N"/>
</dbReference>
<keyword evidence="5" id="KW-0998">Cell outer membrane</keyword>
<gene>
    <name evidence="8" type="ORF">C3F09_00335</name>
</gene>
<dbReference type="InterPro" id="IPR050810">
    <property type="entry name" value="Bact_Secretion_Sys_Channel"/>
</dbReference>
<dbReference type="PRINTS" id="PR00811">
    <property type="entry name" value="BCTERIALGSPD"/>
</dbReference>
<dbReference type="InterPro" id="IPR004846">
    <property type="entry name" value="T2SS/T3SS_dom"/>
</dbReference>
<evidence type="ECO:0000313" key="8">
    <source>
        <dbReference type="EMBL" id="PWB76451.1"/>
    </source>
</evidence>
<dbReference type="PANTHER" id="PTHR30332:SF24">
    <property type="entry name" value="SECRETIN GSPD-RELATED"/>
    <property type="match status" value="1"/>
</dbReference>
<reference evidence="8 9" key="1">
    <citation type="journal article" date="2018" name="ISME J.">
        <title>A methanotrophic archaeon couples anaerobic oxidation of methane to Fe(III) reduction.</title>
        <authorList>
            <person name="Cai C."/>
            <person name="Leu A.O."/>
            <person name="Xie G.J."/>
            <person name="Guo J."/>
            <person name="Feng Y."/>
            <person name="Zhao J.X."/>
            <person name="Tyson G.W."/>
            <person name="Yuan Z."/>
            <person name="Hu S."/>
        </authorList>
    </citation>
    <scope>NUCLEOTIDE SEQUENCE [LARGE SCALE GENOMIC DNA]</scope>
    <source>
        <strain evidence="8">FeB_12</strain>
    </source>
</reference>
<dbReference type="Pfam" id="PF00263">
    <property type="entry name" value="Secretin"/>
    <property type="match status" value="1"/>
</dbReference>
<evidence type="ECO:0000259" key="7">
    <source>
        <dbReference type="SMART" id="SM00965"/>
    </source>
</evidence>
<comment type="caution">
    <text evidence="8">The sequence shown here is derived from an EMBL/GenBank/DDBJ whole genome shotgun (WGS) entry which is preliminary data.</text>
</comment>
<dbReference type="Gene3D" id="3.30.1370.120">
    <property type="match status" value="1"/>
</dbReference>
<protein>
    <recommendedName>
        <fullName evidence="7">Secretin/TonB short N-terminal domain-containing protein</fullName>
    </recommendedName>
</protein>
<dbReference type="GO" id="GO:0015627">
    <property type="term" value="C:type II protein secretion system complex"/>
    <property type="evidence" value="ECO:0007669"/>
    <property type="project" value="TreeGrafter"/>
</dbReference>
<dbReference type="EMBL" id="PQAP01000001">
    <property type="protein sequence ID" value="PWB76451.1"/>
    <property type="molecule type" value="Genomic_DNA"/>
</dbReference>
<proteinExistence type="inferred from homology"/>
<evidence type="ECO:0000256" key="4">
    <source>
        <dbReference type="ARBA" id="ARBA00023136"/>
    </source>
</evidence>
<dbReference type="InterPro" id="IPR038591">
    <property type="entry name" value="NolW-like_sf"/>
</dbReference>
<sequence>MKTLILFIAVGLAIGAQLLAQSSTLDSKERLTLSIESEPIAKVLNLIAVQNHLNLVLSDNVKGDVSVRLDNVDLRTALDAILTANGYAYFLRDNVIVVKDKKDASQDDLSSQVITLKFADPITVKKALEARRSEKGQIIILDRAQEGRASDERYSANRILISDLPSVVAEMTRLVADMDVPERVVQIEARILETTLDRKTNLGFEWPTAVSTKITGVDDGTGSTSTGTTTTTTNNNLGALDVQSGRWTWGRLSVGQLNAVLNLLQQSGNSKLISDPKITTLENHQAEITSATVIPVQTINRFTEAAQTQDIVTFQDIDVAISLKVTPRLTGDGKITLEVEPTVQDIIGYSGTNGNLKPITTSRSVKTHITVADGESVALGGMLKENDITKTQKFPLLGEIPLIGRLLFTSTSKEKSTTDLIILITPHVLP</sequence>
<dbReference type="InterPro" id="IPR001775">
    <property type="entry name" value="GspD/PilQ"/>
</dbReference>
<evidence type="ECO:0000256" key="1">
    <source>
        <dbReference type="ARBA" id="ARBA00004370"/>
    </source>
</evidence>
<feature type="domain" description="Secretin/TonB short N-terminal" evidence="7">
    <location>
        <begin position="53"/>
        <end position="101"/>
    </location>
</feature>
<organism evidence="8 9">
    <name type="scientific">candidate division GN15 bacterium</name>
    <dbReference type="NCBI Taxonomy" id="2072418"/>
    <lineage>
        <taxon>Bacteria</taxon>
        <taxon>candidate division GN15</taxon>
    </lineage>
</organism>
<dbReference type="SMART" id="SM00965">
    <property type="entry name" value="STN"/>
    <property type="match status" value="1"/>
</dbReference>
<evidence type="ECO:0000256" key="2">
    <source>
        <dbReference type="ARBA" id="ARBA00022448"/>
    </source>
</evidence>
<evidence type="ECO:0000256" key="3">
    <source>
        <dbReference type="ARBA" id="ARBA00022729"/>
    </source>
</evidence>